<dbReference type="SMART" id="SM00420">
    <property type="entry name" value="HTH_DEOR"/>
    <property type="match status" value="1"/>
</dbReference>
<dbReference type="InterPro" id="IPR050313">
    <property type="entry name" value="Carb_Metab_HTH_regulators"/>
</dbReference>
<dbReference type="InterPro" id="IPR036390">
    <property type="entry name" value="WH_DNA-bd_sf"/>
</dbReference>
<keyword evidence="1" id="KW-0805">Transcription regulation</keyword>
<feature type="domain" description="HTH deoR-type" evidence="4">
    <location>
        <begin position="3"/>
        <end position="58"/>
    </location>
</feature>
<dbReference type="Pfam" id="PF00455">
    <property type="entry name" value="DeoRC"/>
    <property type="match status" value="1"/>
</dbReference>
<dbReference type="OrthoDB" id="9814815at2"/>
<dbReference type="RefSeq" id="WP_129228419.1">
    <property type="nucleotide sequence ID" value="NZ_QYBB01000025.1"/>
</dbReference>
<keyword evidence="6" id="KW-1185">Reference proteome</keyword>
<evidence type="ECO:0000259" key="4">
    <source>
        <dbReference type="PROSITE" id="PS51000"/>
    </source>
</evidence>
<reference evidence="5 6" key="1">
    <citation type="submission" date="2018-12" db="EMBL/GenBank/DDBJ databases">
        <authorList>
            <person name="Grouzdev D.S."/>
            <person name="Krutkina M.S."/>
        </authorList>
    </citation>
    <scope>NUCLEOTIDE SEQUENCE [LARGE SCALE GENOMIC DNA]</scope>
    <source>
        <strain evidence="5 6">RmlP026</strain>
    </source>
</reference>
<dbReference type="InterPro" id="IPR037171">
    <property type="entry name" value="NagB/RpiA_transferase-like"/>
</dbReference>
<dbReference type="PANTHER" id="PTHR30363:SF55">
    <property type="entry name" value="HTH-TYPE TRANSCRIPTIONAL REGULATOR ULAR"/>
    <property type="match status" value="1"/>
</dbReference>
<proteinExistence type="predicted"/>
<dbReference type="Gene3D" id="1.10.10.10">
    <property type="entry name" value="Winged helix-like DNA-binding domain superfamily/Winged helix DNA-binding domain"/>
    <property type="match status" value="1"/>
</dbReference>
<dbReference type="PROSITE" id="PS00894">
    <property type="entry name" value="HTH_DEOR_1"/>
    <property type="match status" value="1"/>
</dbReference>
<dbReference type="Gene3D" id="3.40.50.1360">
    <property type="match status" value="1"/>
</dbReference>
<evidence type="ECO:0000256" key="2">
    <source>
        <dbReference type="ARBA" id="ARBA00023125"/>
    </source>
</evidence>
<dbReference type="InterPro" id="IPR036388">
    <property type="entry name" value="WH-like_DNA-bd_sf"/>
</dbReference>
<evidence type="ECO:0000256" key="3">
    <source>
        <dbReference type="ARBA" id="ARBA00023163"/>
    </source>
</evidence>
<keyword evidence="3" id="KW-0804">Transcription</keyword>
<dbReference type="SUPFAM" id="SSF100950">
    <property type="entry name" value="NagB/RpiA/CoA transferase-like"/>
    <property type="match status" value="1"/>
</dbReference>
<gene>
    <name evidence="5" type="ORF">D3273_18720</name>
</gene>
<dbReference type="PANTHER" id="PTHR30363">
    <property type="entry name" value="HTH-TYPE TRANSCRIPTIONAL REGULATOR SRLR-RELATED"/>
    <property type="match status" value="1"/>
</dbReference>
<organism evidence="5 6">
    <name type="scientific">Lichenibacterium minor</name>
    <dbReference type="NCBI Taxonomy" id="2316528"/>
    <lineage>
        <taxon>Bacteria</taxon>
        <taxon>Pseudomonadati</taxon>
        <taxon>Pseudomonadota</taxon>
        <taxon>Alphaproteobacteria</taxon>
        <taxon>Hyphomicrobiales</taxon>
        <taxon>Lichenihabitantaceae</taxon>
        <taxon>Lichenibacterium</taxon>
    </lineage>
</organism>
<protein>
    <submittedName>
        <fullName evidence="5">DeoR/GlpR transcriptional regulator</fullName>
    </submittedName>
</protein>
<comment type="caution">
    <text evidence="5">The sequence shown here is derived from an EMBL/GenBank/DDBJ whole genome shotgun (WGS) entry which is preliminary data.</text>
</comment>
<evidence type="ECO:0000313" key="5">
    <source>
        <dbReference type="EMBL" id="RYC30435.1"/>
    </source>
</evidence>
<name>A0A4Q2U6F5_9HYPH</name>
<accession>A0A4Q2U6F5</accession>
<dbReference type="InterPro" id="IPR014036">
    <property type="entry name" value="DeoR-like_C"/>
</dbReference>
<dbReference type="SUPFAM" id="SSF46785">
    <property type="entry name" value="Winged helix' DNA-binding domain"/>
    <property type="match status" value="1"/>
</dbReference>
<evidence type="ECO:0000313" key="6">
    <source>
        <dbReference type="Proteomes" id="UP000290759"/>
    </source>
</evidence>
<dbReference type="InterPro" id="IPR001034">
    <property type="entry name" value="DeoR_HTH"/>
</dbReference>
<dbReference type="GO" id="GO:0003700">
    <property type="term" value="F:DNA-binding transcription factor activity"/>
    <property type="evidence" value="ECO:0007669"/>
    <property type="project" value="InterPro"/>
</dbReference>
<dbReference type="Pfam" id="PF08220">
    <property type="entry name" value="HTH_DeoR"/>
    <property type="match status" value="1"/>
</dbReference>
<evidence type="ECO:0000256" key="1">
    <source>
        <dbReference type="ARBA" id="ARBA00023015"/>
    </source>
</evidence>
<dbReference type="EMBL" id="QYBB01000025">
    <property type="protein sequence ID" value="RYC30435.1"/>
    <property type="molecule type" value="Genomic_DNA"/>
</dbReference>
<dbReference type="AlphaFoldDB" id="A0A4Q2U6F5"/>
<dbReference type="PROSITE" id="PS51000">
    <property type="entry name" value="HTH_DEOR_2"/>
    <property type="match status" value="1"/>
</dbReference>
<dbReference type="Proteomes" id="UP000290759">
    <property type="component" value="Unassembled WGS sequence"/>
</dbReference>
<keyword evidence="2" id="KW-0238">DNA-binding</keyword>
<dbReference type="SMART" id="SM01134">
    <property type="entry name" value="DeoRC"/>
    <property type="match status" value="1"/>
</dbReference>
<dbReference type="GO" id="GO:0003677">
    <property type="term" value="F:DNA binding"/>
    <property type="evidence" value="ECO:0007669"/>
    <property type="project" value="UniProtKB-KW"/>
</dbReference>
<dbReference type="InterPro" id="IPR018356">
    <property type="entry name" value="Tscrpt_reg_HTH_DeoR_CS"/>
</dbReference>
<sequence length="273" mass="29406">MHERERHRIILDLLDGRGVVTVGDFASATGGSEATVRRDLAALAAQGRLRKLRGGAEALQPPPATPPNLVALNTPGGGAGPNLLEKRAIGRAAVDLCADGDAIIVNGGTTTFQMVHALANLRLQVLTNSFSVAEHLLRHSHCTVMLPSGTVYREQNIILSPFEDDGTVHFRARRMFMGAMGLSTLGIMEQDGLIIASEQRLMRQADELVLLVDATKFRAQSSMILAPLARVTRIITDSRITADDRRMVEAAGVDLIVADPHRPSDQHRSTSTA</sequence>
<reference evidence="5 6" key="2">
    <citation type="submission" date="2019-02" db="EMBL/GenBank/DDBJ databases">
        <title>'Lichenibacterium ramalinii' gen. nov. sp. nov., 'Lichenibacterium minor' gen. nov. sp. nov.</title>
        <authorList>
            <person name="Pankratov T."/>
        </authorList>
    </citation>
    <scope>NUCLEOTIDE SEQUENCE [LARGE SCALE GENOMIC DNA]</scope>
    <source>
        <strain evidence="5 6">RmlP026</strain>
    </source>
</reference>